<accession>A0AA86SLU5</accession>
<dbReference type="Gramene" id="rna-AYBTSS11_LOCUS6400">
    <property type="protein sequence ID" value="CAJ1933522.1"/>
    <property type="gene ID" value="gene-AYBTSS11_LOCUS6400"/>
</dbReference>
<organism evidence="1 2">
    <name type="scientific">Sphenostylis stenocarpa</name>
    <dbReference type="NCBI Taxonomy" id="92480"/>
    <lineage>
        <taxon>Eukaryota</taxon>
        <taxon>Viridiplantae</taxon>
        <taxon>Streptophyta</taxon>
        <taxon>Embryophyta</taxon>
        <taxon>Tracheophyta</taxon>
        <taxon>Spermatophyta</taxon>
        <taxon>Magnoliopsida</taxon>
        <taxon>eudicotyledons</taxon>
        <taxon>Gunneridae</taxon>
        <taxon>Pentapetalae</taxon>
        <taxon>rosids</taxon>
        <taxon>fabids</taxon>
        <taxon>Fabales</taxon>
        <taxon>Fabaceae</taxon>
        <taxon>Papilionoideae</taxon>
        <taxon>50 kb inversion clade</taxon>
        <taxon>NPAAA clade</taxon>
        <taxon>indigoferoid/millettioid clade</taxon>
        <taxon>Phaseoleae</taxon>
        <taxon>Sphenostylis</taxon>
    </lineage>
</organism>
<sequence>MEGWSGVLRVPLHPDSRTFHRVGASLYLSPESKTIFEGTSNPVIERLSNLQKLSEIVVSKFGSSINTRHQRYSLCDDFGLNTVGAYLTNNDVFERLMQEAPQLVLSFMEHQDNGVTSDLHYPDNCDIFRWTRSTNLRLEKSMDFIKPQARLTLPFGVVEEVACRSNQANVFQSQTQPRKAQCCSIKLGLPLGSQAEVTQLSNPPPLCSKNAELQLLS</sequence>
<dbReference type="Proteomes" id="UP001189624">
    <property type="component" value="Chromosome 2"/>
</dbReference>
<proteinExistence type="predicted"/>
<reference evidence="1" key="1">
    <citation type="submission" date="2023-10" db="EMBL/GenBank/DDBJ databases">
        <authorList>
            <person name="Domelevo Entfellner J.-B."/>
        </authorList>
    </citation>
    <scope>NUCLEOTIDE SEQUENCE</scope>
</reference>
<protein>
    <submittedName>
        <fullName evidence="1">Uncharacterized protein</fullName>
    </submittedName>
</protein>
<evidence type="ECO:0000313" key="1">
    <source>
        <dbReference type="EMBL" id="CAJ1933522.1"/>
    </source>
</evidence>
<keyword evidence="2" id="KW-1185">Reference proteome</keyword>
<gene>
    <name evidence="1" type="ORF">AYBTSS11_LOCUS6400</name>
</gene>
<dbReference type="AlphaFoldDB" id="A0AA86SLU5"/>
<name>A0AA86SLU5_9FABA</name>
<dbReference type="EMBL" id="OY731399">
    <property type="protein sequence ID" value="CAJ1933522.1"/>
    <property type="molecule type" value="Genomic_DNA"/>
</dbReference>
<evidence type="ECO:0000313" key="2">
    <source>
        <dbReference type="Proteomes" id="UP001189624"/>
    </source>
</evidence>